<geneLocation type="plasmid" evidence="1">
    <name>p17-15-vir-like</name>
</geneLocation>
<keyword evidence="1" id="KW-0614">Plasmid</keyword>
<dbReference type="EMBL" id="MN956836">
    <property type="protein sequence ID" value="QTX14879.1"/>
    <property type="molecule type" value="Genomic_DNA"/>
</dbReference>
<name>A0A8B0SV26_KLEPN</name>
<accession>A0A8B0SV26</accession>
<reference evidence="1" key="1">
    <citation type="submission" date="2020-01" db="EMBL/GenBank/DDBJ databases">
        <authorList>
            <person name="Qin S."/>
        </authorList>
    </citation>
    <scope>NUCLEOTIDE SEQUENCE</scope>
    <source>
        <strain evidence="1">CVir17-16-YZ6g</strain>
        <plasmid evidence="1">p17-15-vir-like</plasmid>
    </source>
</reference>
<evidence type="ECO:0000313" key="1">
    <source>
        <dbReference type="EMBL" id="QTX14879.1"/>
    </source>
</evidence>
<sequence>MWSSLFRCINENKDYLNSCAEYRYTLTSAAFPGFVHVRLMACARRYVALSRFSRLMNSAELLLLPPT</sequence>
<proteinExistence type="predicted"/>
<organism evidence="1">
    <name type="scientific">Klebsiella pneumoniae</name>
    <dbReference type="NCBI Taxonomy" id="573"/>
    <lineage>
        <taxon>Bacteria</taxon>
        <taxon>Pseudomonadati</taxon>
        <taxon>Pseudomonadota</taxon>
        <taxon>Gammaproteobacteria</taxon>
        <taxon>Enterobacterales</taxon>
        <taxon>Enterobacteriaceae</taxon>
        <taxon>Klebsiella/Raoultella group</taxon>
        <taxon>Klebsiella</taxon>
        <taxon>Klebsiella pneumoniae complex</taxon>
    </lineage>
</organism>
<dbReference type="AlphaFoldDB" id="A0A8B0SV26"/>
<protein>
    <submittedName>
        <fullName evidence="1">Uncharacterized protein</fullName>
    </submittedName>
</protein>